<evidence type="ECO:0000256" key="1">
    <source>
        <dbReference type="SAM" id="MobiDB-lite"/>
    </source>
</evidence>
<feature type="region of interest" description="Disordered" evidence="1">
    <location>
        <begin position="1"/>
        <end position="64"/>
    </location>
</feature>
<dbReference type="Proteomes" id="UP000604825">
    <property type="component" value="Unassembled WGS sequence"/>
</dbReference>
<feature type="compositionally biased region" description="Polar residues" evidence="1">
    <location>
        <begin position="52"/>
        <end position="64"/>
    </location>
</feature>
<name>A0A811QFY3_9POAL</name>
<comment type="caution">
    <text evidence="2">The sequence shown here is derived from an EMBL/GenBank/DDBJ whole genome shotgun (WGS) entry which is preliminary data.</text>
</comment>
<evidence type="ECO:0000313" key="2">
    <source>
        <dbReference type="EMBL" id="CAD6255684.1"/>
    </source>
</evidence>
<dbReference type="EMBL" id="CAJGYO010000010">
    <property type="protein sequence ID" value="CAD6255684.1"/>
    <property type="molecule type" value="Genomic_DNA"/>
</dbReference>
<reference evidence="2" key="1">
    <citation type="submission" date="2020-10" db="EMBL/GenBank/DDBJ databases">
        <authorList>
            <person name="Han B."/>
            <person name="Lu T."/>
            <person name="Zhao Q."/>
            <person name="Huang X."/>
            <person name="Zhao Y."/>
        </authorList>
    </citation>
    <scope>NUCLEOTIDE SEQUENCE</scope>
</reference>
<protein>
    <submittedName>
        <fullName evidence="2">Uncharacterized protein</fullName>
    </submittedName>
</protein>
<sequence length="250" mass="26293">MTSSDNLSTSILETKSQDKETLHTSTATQSGIKTEPENREDGKISKHLGRSSAASDQGSTNGSATLASDLTEKEANSLGASALSTAHVLPGPISVPENNILNGSSAPVWMWDAAEGILTSDIGNITVVGTAITSRSRSELTESIYGVSEMDQHCMQVIGGMSYDTVVANPEIQYHAGLAHQQVNPVWLPHGQQDMSYHSSSGTGVYWPQMDVGAAMQSHGVSRPVVGAGHPGYQLMPPQMDVGAAMQVMA</sequence>
<gene>
    <name evidence="2" type="ORF">NCGR_LOCUS39223</name>
</gene>
<organism evidence="2 3">
    <name type="scientific">Miscanthus lutarioriparius</name>
    <dbReference type="NCBI Taxonomy" id="422564"/>
    <lineage>
        <taxon>Eukaryota</taxon>
        <taxon>Viridiplantae</taxon>
        <taxon>Streptophyta</taxon>
        <taxon>Embryophyta</taxon>
        <taxon>Tracheophyta</taxon>
        <taxon>Spermatophyta</taxon>
        <taxon>Magnoliopsida</taxon>
        <taxon>Liliopsida</taxon>
        <taxon>Poales</taxon>
        <taxon>Poaceae</taxon>
        <taxon>PACMAD clade</taxon>
        <taxon>Panicoideae</taxon>
        <taxon>Andropogonodae</taxon>
        <taxon>Andropogoneae</taxon>
        <taxon>Saccharinae</taxon>
        <taxon>Miscanthus</taxon>
    </lineage>
</organism>
<keyword evidence="3" id="KW-1185">Reference proteome</keyword>
<feature type="compositionally biased region" description="Basic and acidic residues" evidence="1">
    <location>
        <begin position="34"/>
        <end position="44"/>
    </location>
</feature>
<accession>A0A811QFY3</accession>
<evidence type="ECO:0000313" key="3">
    <source>
        <dbReference type="Proteomes" id="UP000604825"/>
    </source>
</evidence>
<feature type="compositionally biased region" description="Polar residues" evidence="1">
    <location>
        <begin position="23"/>
        <end position="32"/>
    </location>
</feature>
<proteinExistence type="predicted"/>
<feature type="compositionally biased region" description="Polar residues" evidence="1">
    <location>
        <begin position="1"/>
        <end position="14"/>
    </location>
</feature>
<dbReference type="AlphaFoldDB" id="A0A811QFY3"/>